<evidence type="ECO:0000256" key="1">
    <source>
        <dbReference type="SAM" id="Phobius"/>
    </source>
</evidence>
<keyword evidence="3" id="KW-1185">Reference proteome</keyword>
<dbReference type="OrthoDB" id="277140at2759"/>
<accession>A0A061IUX0</accession>
<feature type="transmembrane region" description="Helical" evidence="1">
    <location>
        <begin position="68"/>
        <end position="88"/>
    </location>
</feature>
<keyword evidence="1" id="KW-1133">Transmembrane helix</keyword>
<keyword evidence="1" id="KW-0812">Transmembrane</keyword>
<dbReference type="VEuPathDB" id="TriTrypDB:TRSC58_05390"/>
<gene>
    <name evidence="2" type="ORF">TRSC58_05390</name>
</gene>
<feature type="transmembrane region" description="Helical" evidence="1">
    <location>
        <begin position="100"/>
        <end position="119"/>
    </location>
</feature>
<dbReference type="AlphaFoldDB" id="A0A061IUX0"/>
<keyword evidence="1" id="KW-0472">Membrane</keyword>
<evidence type="ECO:0000313" key="3">
    <source>
        <dbReference type="Proteomes" id="UP000031737"/>
    </source>
</evidence>
<comment type="caution">
    <text evidence="2">The sequence shown here is derived from an EMBL/GenBank/DDBJ whole genome shotgun (WGS) entry which is preliminary data.</text>
</comment>
<name>A0A061IUX0_TRYRA</name>
<proteinExistence type="predicted"/>
<organism evidence="2 3">
    <name type="scientific">Trypanosoma rangeli SC58</name>
    <dbReference type="NCBI Taxonomy" id="429131"/>
    <lineage>
        <taxon>Eukaryota</taxon>
        <taxon>Discoba</taxon>
        <taxon>Euglenozoa</taxon>
        <taxon>Kinetoplastea</taxon>
        <taxon>Metakinetoplastina</taxon>
        <taxon>Trypanosomatida</taxon>
        <taxon>Trypanosomatidae</taxon>
        <taxon>Trypanosoma</taxon>
        <taxon>Herpetosoma</taxon>
    </lineage>
</organism>
<reference evidence="2 3" key="1">
    <citation type="submission" date="2013-07" db="EMBL/GenBank/DDBJ databases">
        <authorList>
            <person name="Stoco P.H."/>
            <person name="Wagner G."/>
            <person name="Gerber A."/>
            <person name="Zaha A."/>
            <person name="Thompson C."/>
            <person name="Bartholomeu D.C."/>
            <person name="Luckemeyer D.D."/>
            <person name="Bahia D."/>
            <person name="Loreto E."/>
            <person name="Prestes E.B."/>
            <person name="Lima F.M."/>
            <person name="Rodrigues-Luiz G."/>
            <person name="Vallejo G.A."/>
            <person name="Filho J.F."/>
            <person name="Monteiro K.M."/>
            <person name="Tyler K.M."/>
            <person name="de Almeida L.G."/>
            <person name="Ortiz M.F."/>
            <person name="Siervo M.A."/>
            <person name="de Moraes M.H."/>
            <person name="Cunha O.L."/>
            <person name="Mendonca-Neto R."/>
            <person name="Silva R."/>
            <person name="Teixeira S.M."/>
            <person name="Murta S.M."/>
            <person name="Sincero T.C."/>
            <person name="Mendes T.A."/>
            <person name="Urmenyi T.P."/>
            <person name="Silva V.G."/>
            <person name="da Rocha W.D."/>
            <person name="Andersson B."/>
            <person name="Romanha A.J."/>
            <person name="Steindel M."/>
            <person name="de Vasconcelos A.T."/>
            <person name="Grisard E.C."/>
        </authorList>
    </citation>
    <scope>NUCLEOTIDE SEQUENCE [LARGE SCALE GENOMIC DNA]</scope>
    <source>
        <strain evidence="2 3">SC58</strain>
    </source>
</reference>
<dbReference type="Proteomes" id="UP000031737">
    <property type="component" value="Unassembled WGS sequence"/>
</dbReference>
<evidence type="ECO:0000313" key="2">
    <source>
        <dbReference type="EMBL" id="ESL06928.1"/>
    </source>
</evidence>
<dbReference type="EMBL" id="AUPL01005390">
    <property type="protein sequence ID" value="ESL06928.1"/>
    <property type="molecule type" value="Genomic_DNA"/>
</dbReference>
<protein>
    <submittedName>
        <fullName evidence="2">Uncharacterized protein</fullName>
    </submittedName>
</protein>
<sequence>MKEVSTDQANKQANKKYVYGYDLYSESVRKYSPVNDLRTAKNAIVNNIHDHLVHLDEFEVHFGHKKKLILICVSIFVAVGITCSLMFGREFFKPYPRTTYALMGISGLFCLFACFYGSLQDPDRMVFTVTGPSSHRNDTRRKDYLHALRGRRVCVRVNEVPDSATINIETQLVGPFRLFAPSSVYYSVSREVPYGRYFSKDGFFYPPPLVEDMDTLLRSLNSALLKKRQ</sequence>